<dbReference type="STRING" id="1120920.SAMN03080599_00851"/>
<dbReference type="InterPro" id="IPR016024">
    <property type="entry name" value="ARM-type_fold"/>
</dbReference>
<dbReference type="OrthoDB" id="1703792at2"/>
<dbReference type="GO" id="GO:0016779">
    <property type="term" value="F:nucleotidyltransferase activity"/>
    <property type="evidence" value="ECO:0007669"/>
    <property type="project" value="UniProtKB-KW"/>
</dbReference>
<keyword evidence="2" id="KW-1185">Reference proteome</keyword>
<dbReference type="EMBL" id="FMWL01000003">
    <property type="protein sequence ID" value="SCZ77653.1"/>
    <property type="molecule type" value="Genomic_DNA"/>
</dbReference>
<keyword evidence="1" id="KW-0808">Transferase</keyword>
<dbReference type="SUPFAM" id="SSF109604">
    <property type="entry name" value="HD-domain/PDEase-like"/>
    <property type="match status" value="1"/>
</dbReference>
<protein>
    <submittedName>
        <fullName evidence="1">Nicotinic acid mononucleotide adenylyltransferase</fullName>
    </submittedName>
</protein>
<organism evidence="1 2">
    <name type="scientific">Acidaminobacter hydrogenoformans DSM 2784</name>
    <dbReference type="NCBI Taxonomy" id="1120920"/>
    <lineage>
        <taxon>Bacteria</taxon>
        <taxon>Bacillati</taxon>
        <taxon>Bacillota</taxon>
        <taxon>Clostridia</taxon>
        <taxon>Peptostreptococcales</taxon>
        <taxon>Acidaminobacteraceae</taxon>
        <taxon>Acidaminobacter</taxon>
    </lineage>
</organism>
<evidence type="ECO:0000313" key="2">
    <source>
        <dbReference type="Proteomes" id="UP000199208"/>
    </source>
</evidence>
<dbReference type="Proteomes" id="UP000199208">
    <property type="component" value="Unassembled WGS sequence"/>
</dbReference>
<reference evidence="1 2" key="1">
    <citation type="submission" date="2016-10" db="EMBL/GenBank/DDBJ databases">
        <authorList>
            <person name="de Groot N.N."/>
        </authorList>
    </citation>
    <scope>NUCLEOTIDE SEQUENCE [LARGE SCALE GENOMIC DNA]</scope>
    <source>
        <strain evidence="1 2">DSM 2784</strain>
    </source>
</reference>
<dbReference type="SUPFAM" id="SSF48371">
    <property type="entry name" value="ARM repeat"/>
    <property type="match status" value="1"/>
</dbReference>
<dbReference type="SUPFAM" id="SSF52374">
    <property type="entry name" value="Nucleotidylyl transferase"/>
    <property type="match status" value="1"/>
</dbReference>
<dbReference type="Gene3D" id="3.40.50.620">
    <property type="entry name" value="HUPs"/>
    <property type="match status" value="1"/>
</dbReference>
<dbReference type="InterPro" id="IPR014729">
    <property type="entry name" value="Rossmann-like_a/b/a_fold"/>
</dbReference>
<dbReference type="RefSeq" id="WP_092589651.1">
    <property type="nucleotide sequence ID" value="NZ_FMWL01000003.1"/>
</dbReference>
<accession>A0A1G5RU89</accession>
<sequence length="1630" mass="189181">MVDMIVKALLERMKLMMAPKNDESLSLLDMTYLEKALNAPVFEARLSHLIRQKTYGAKEVYNLMKPLLERLAGDEWIEDMLAYCHDYSINLSFPGTVTRIETPKLNAVARLYLMALMIMSEEQKDSRDGTWESLYPIRFLTEREISELEDPFEYLRFKKFYEGDFVYEMMKLNQALTGYTTLDHVCGVHHLAVKIARQLKYAKVPIDLGRVSGAAAGHDVGKYGCRGDEIRRVAYYHYYYTGRWFEERGITYIRNVAINHSTWDLEVENLSLESLVLIYCDFRVKSNDEGQMSFFTLQDSFQVILDKLDNVDEAKENRYKKVYNKLLDFEDYMHHLGVSTDPDEVDDFSKPYKRKRVHYSLIQGDALVTHAKFTSIEHNILLMHRLRDETTLNRMLESARGLENANDLRGYIDILEDYNTYLTIKQKQIVVNFLYSKLTSSEEDVRKQCAFLMGVLIANLDEAIRKELPPSAVVESHEEESVEMFRRYLHRMLEPEQKIIGKHRGWIAYSIQNMLRSYFTAQTNLEKRQASIRILFEVYDHYAKDAEKRQYMLNSFRALPVESMEDTSTHLMREIISDALKSDNLILRINAMNVLSDLFQTPELVPDRAFLVERLKAMEEDEMHIAERYARVRILETIGEGNRLEFIHRIFREGGGEVSDVFLSNLKTATHDIIKKYQIHMLLDYATQIKRSEAFYTAMHFSNLLKVSAFESVRNTAGVGLIRLINDLTFEQRNDIVIELLRALEMESYQFTRYIPEYLGKIILSVKPKELDEILDDFRDKMKRSNAQIGMLIAKTVGVMIRNYGLYKVVYAESDEIYRERLYTMLGILLNGLVSFIPSVTEASMGVIGKDIFGDRGMLSEDKLLMFKMAIKKILNLQHNTDETTELIFLNNSSGLKHIYNFISEYEHIEGRIDIPVKDRVAFFPGSFDPFSLSHKQISRDIRNMGFDVYLAVDEFSWSKRTQPNLIRREIIKMSVADELEIFTFPRDHAINIAYSPDLEFIRNLFAPSEVYIVVGSDVIHNASAYKISNAESGVTTFPHIVFDRRIDGGEGEDVILKERMTGLPENSIVLSLPPQFELISSTQIRNYIDDNRDVSELVDPLAHRYIYEKGLYQREPQFKETMTTKSLNVEIVTAPDDALLRCLAEYAGEEPEHFVQQIRETSKLTDFRMLIVRGVESDVPLVGFSCFHWLRSANIYTEFSSERLMNTIRDECMGRLIVIDGIYATENRMHRNPKQMLLTETLAFCLAKDYTHALFRDVVGGQIDPDMVEILELQGFRPLDSEEPDEVVYSVDMSSPCTLNLDIKSLIKDPYKNSEKVTAAILKARKRLQRAMASLYPGHLVLSFDRSMIYESLIKKICDENQVPTTPVVPRQLGDYMCVPFGDILKRWIMPNTVTKAIHVEKYFNSSLEAYRIEAYPYYLDLDNQTNMLKSFNRPVMMVDDILDKGYRIKEIEPVMRRHNVKIRKIFVGVLSGRGKALMESKNIDVETAYFIPRIRVWFNEGKMYPFIGGDAVWKADAPERNMIPSVNLILPYASPSFIKGASIASIYYLSEIAIENSKEILMAIEEEYQRENDRLLTFSRLGEVFVYPRFPDKGDDIRYDVNRKVSEYLDLDLETLRKLKKMLVVDKR</sequence>
<name>A0A1G5RU89_9FIRM</name>
<keyword evidence="1" id="KW-0548">Nucleotidyltransferase</keyword>
<proteinExistence type="predicted"/>
<gene>
    <name evidence="1" type="ORF">SAMN03080599_00851</name>
</gene>
<evidence type="ECO:0000313" key="1">
    <source>
        <dbReference type="EMBL" id="SCZ77653.1"/>
    </source>
</evidence>